<dbReference type="InterPro" id="IPR044068">
    <property type="entry name" value="CB"/>
</dbReference>
<dbReference type="InterPro" id="IPR002104">
    <property type="entry name" value="Integrase_catalytic"/>
</dbReference>
<dbReference type="SUPFAM" id="SSF56349">
    <property type="entry name" value="DNA breaking-rejoining enzymes"/>
    <property type="match status" value="1"/>
</dbReference>
<dbReference type="InterPro" id="IPR011010">
    <property type="entry name" value="DNA_brk_join_enz"/>
</dbReference>
<dbReference type="PROSITE" id="PS51900">
    <property type="entry name" value="CB"/>
    <property type="match status" value="1"/>
</dbReference>
<keyword evidence="3" id="KW-0233">DNA recombination</keyword>
<dbReference type="GO" id="GO:0003677">
    <property type="term" value="F:DNA binding"/>
    <property type="evidence" value="ECO:0007669"/>
    <property type="project" value="UniProtKB-KW"/>
</dbReference>
<reference evidence="6" key="1">
    <citation type="submission" date="2018-06" db="EMBL/GenBank/DDBJ databases">
        <authorList>
            <person name="Zhirakovskaya E."/>
        </authorList>
    </citation>
    <scope>NUCLEOTIDE SEQUENCE</scope>
</reference>
<keyword evidence="2" id="KW-0238">DNA-binding</keyword>
<feature type="domain" description="Core-binding (CB)" evidence="5">
    <location>
        <begin position="96"/>
        <end position="179"/>
    </location>
</feature>
<protein>
    <submittedName>
        <fullName evidence="6">Tyrosine recombinase XerC</fullName>
    </submittedName>
</protein>
<evidence type="ECO:0000256" key="2">
    <source>
        <dbReference type="ARBA" id="ARBA00023125"/>
    </source>
</evidence>
<evidence type="ECO:0000256" key="3">
    <source>
        <dbReference type="ARBA" id="ARBA00023172"/>
    </source>
</evidence>
<name>A0A3B0UE49_9ZZZZ</name>
<sequence length="376" mass="43564">MARPPQITLSDGIHKNHRIVKILSPFNQKIINKLKQSTTAQWSASMKCWYINKAFFNLNDFFTAIEGVAYIDYSDLKNKTPDTSQIKAQQVKYPHRGSTNLPKGYLEMLEQKRKSQNTIRIYTAYMKDFVYAFKGRGLETIAKDEINTYIHELIKKQNISPSQQNQRINAIKFYYEKVLKRVRETYQIERAKIGKKLPGVLSKSEISSMLVATKNIKHKCLIALIYSCGLRRSEAINMKLGDIDPERMLLKIEGGKGNKDRYVQMAKSTLSLIRAYCNEDKPVYWLFEGRNGKTLSETSVVNIVKDSAKRVGLKKRIYPHILRHSFATHHLEQGTDLRYIQEWLGHSSSKTTERYTHVAETTFNKFKNPIDDIDIE</sequence>
<dbReference type="Gene3D" id="1.10.150.130">
    <property type="match status" value="1"/>
</dbReference>
<dbReference type="InterPro" id="IPR050090">
    <property type="entry name" value="Tyrosine_recombinase_XerCD"/>
</dbReference>
<evidence type="ECO:0000259" key="5">
    <source>
        <dbReference type="PROSITE" id="PS51900"/>
    </source>
</evidence>
<feature type="domain" description="Tyr recombinase" evidence="4">
    <location>
        <begin position="196"/>
        <end position="371"/>
    </location>
</feature>
<dbReference type="Pfam" id="PF00589">
    <property type="entry name" value="Phage_integrase"/>
    <property type="match status" value="1"/>
</dbReference>
<gene>
    <name evidence="6" type="ORF">MNBD_BACTEROID01-2594</name>
</gene>
<dbReference type="InterPro" id="IPR004107">
    <property type="entry name" value="Integrase_SAM-like_N"/>
</dbReference>
<dbReference type="PROSITE" id="PS51898">
    <property type="entry name" value="TYR_RECOMBINASE"/>
    <property type="match status" value="1"/>
</dbReference>
<evidence type="ECO:0000313" key="6">
    <source>
        <dbReference type="EMBL" id="VAW23557.1"/>
    </source>
</evidence>
<dbReference type="InterPro" id="IPR010998">
    <property type="entry name" value="Integrase_recombinase_N"/>
</dbReference>
<dbReference type="GO" id="GO:0006310">
    <property type="term" value="P:DNA recombination"/>
    <property type="evidence" value="ECO:0007669"/>
    <property type="project" value="UniProtKB-KW"/>
</dbReference>
<keyword evidence="1" id="KW-0229">DNA integration</keyword>
<organism evidence="6">
    <name type="scientific">hydrothermal vent metagenome</name>
    <dbReference type="NCBI Taxonomy" id="652676"/>
    <lineage>
        <taxon>unclassified sequences</taxon>
        <taxon>metagenomes</taxon>
        <taxon>ecological metagenomes</taxon>
    </lineage>
</organism>
<proteinExistence type="predicted"/>
<dbReference type="AlphaFoldDB" id="A0A3B0UE49"/>
<dbReference type="PANTHER" id="PTHR30349:SF81">
    <property type="entry name" value="TYROSINE RECOMBINASE XERC"/>
    <property type="match status" value="1"/>
</dbReference>
<evidence type="ECO:0000259" key="4">
    <source>
        <dbReference type="PROSITE" id="PS51898"/>
    </source>
</evidence>
<accession>A0A3B0UE49</accession>
<dbReference type="Pfam" id="PF13495">
    <property type="entry name" value="Phage_int_SAM_4"/>
    <property type="match status" value="1"/>
</dbReference>
<dbReference type="Gene3D" id="1.10.443.10">
    <property type="entry name" value="Intergrase catalytic core"/>
    <property type="match status" value="1"/>
</dbReference>
<evidence type="ECO:0000256" key="1">
    <source>
        <dbReference type="ARBA" id="ARBA00022908"/>
    </source>
</evidence>
<dbReference type="GO" id="GO:0015074">
    <property type="term" value="P:DNA integration"/>
    <property type="evidence" value="ECO:0007669"/>
    <property type="project" value="UniProtKB-KW"/>
</dbReference>
<dbReference type="PANTHER" id="PTHR30349">
    <property type="entry name" value="PHAGE INTEGRASE-RELATED"/>
    <property type="match status" value="1"/>
</dbReference>
<dbReference type="EMBL" id="UOEP01000198">
    <property type="protein sequence ID" value="VAW23557.1"/>
    <property type="molecule type" value="Genomic_DNA"/>
</dbReference>
<dbReference type="InterPro" id="IPR013762">
    <property type="entry name" value="Integrase-like_cat_sf"/>
</dbReference>